<gene>
    <name evidence="5" type="ORF">EDD73_11470</name>
</gene>
<dbReference type="AlphaFoldDB" id="A0A4R2RJB3"/>
<proteinExistence type="predicted"/>
<dbReference type="Proteomes" id="UP000294813">
    <property type="component" value="Unassembled WGS sequence"/>
</dbReference>
<evidence type="ECO:0000313" key="6">
    <source>
        <dbReference type="Proteomes" id="UP000294813"/>
    </source>
</evidence>
<dbReference type="CDD" id="cd05401">
    <property type="entry name" value="NT_GlnE_GlnD_like"/>
    <property type="match status" value="1"/>
</dbReference>
<name>A0A4R2RJB3_9FIRM</name>
<comment type="caution">
    <text evidence="5">The sequence shown here is derived from an EMBL/GenBank/DDBJ whole genome shotgun (WGS) entry which is preliminary data.</text>
</comment>
<reference evidence="5 6" key="1">
    <citation type="submission" date="2019-03" db="EMBL/GenBank/DDBJ databases">
        <title>Genomic Encyclopedia of Type Strains, Phase IV (KMG-IV): sequencing the most valuable type-strain genomes for metagenomic binning, comparative biology and taxonomic classification.</title>
        <authorList>
            <person name="Goeker M."/>
        </authorList>
    </citation>
    <scope>NUCLEOTIDE SEQUENCE [LARGE SCALE GENOMIC DNA]</scope>
    <source>
        <strain evidence="5 6">DSM 11170</strain>
    </source>
</reference>
<keyword evidence="1 2" id="KW-0129">CBS domain</keyword>
<dbReference type="Pfam" id="PF00571">
    <property type="entry name" value="CBS"/>
    <property type="match status" value="2"/>
</dbReference>
<dbReference type="PROSITE" id="PS51371">
    <property type="entry name" value="CBS"/>
    <property type="match status" value="2"/>
</dbReference>
<sequence length="626" mass="70754">MNYYEELQSIVPFSLLPPSALAEAMAQVKPVFFPRGQKIFYQDQPVYPYLFITLSGSLDLLVRHQGGQDMLIERCGQHFFFGESALTESTYPLTAKATSDLLCLTIERERVLAWMEEQAAFSAHLARTVIARQHILLDEVITESPTTANDPLRSLARDFMSSPIVSVDASASLRSVAQQMAEKNIGALVVMDQEQPIGIITERDLIHHWAASLDLPVAKAMRPSLTILTPDAHLYQVLLAMMRDHSRYVCLQEESKLVGIIAHSDIVQCSTNDALALVQALQSSATVAELVAVMPRIDRWLDLMLTHHVQPTEIMDMISHLYDQLTVRAIEIALSQMIEAGYGPPPTAYCWLSLGSAGRREQMTRTDQDHAILFAPVPHSQREQVRQYFMTLAARVVESLVACGFAPCRGNVMGSSPDWCRALDEWQERLETWIEESLSKNIRLLTIFLDFRDIYGDTVLASQLRHSVHDLYRRYPVGLHHLAADDLQHRAGLSFLRSFVTEKSGEHKDELDLKRSLMVHIVDSARIFALRAGIGTTNTVERLQQLQTANTFSTDDGERFIQSYLTLMELRICENIRRKNRGLPPDNYINPYQLSKPEQNRLREAIQAVSRLQQLTGSAFRLPGFL</sequence>
<dbReference type="CDD" id="cd00038">
    <property type="entry name" value="CAP_ED"/>
    <property type="match status" value="1"/>
</dbReference>
<dbReference type="InterPro" id="IPR014710">
    <property type="entry name" value="RmlC-like_jellyroll"/>
</dbReference>
<dbReference type="SUPFAM" id="SSF51206">
    <property type="entry name" value="cAMP-binding domain-like"/>
    <property type="match status" value="1"/>
</dbReference>
<dbReference type="EMBL" id="SLXT01000014">
    <property type="protein sequence ID" value="TCP63922.1"/>
    <property type="molecule type" value="Genomic_DNA"/>
</dbReference>
<dbReference type="InterPro" id="IPR051257">
    <property type="entry name" value="Diverse_CBS-Domain"/>
</dbReference>
<feature type="domain" description="Cyclic nucleotide-binding" evidence="3">
    <location>
        <begin position="12"/>
        <end position="99"/>
    </location>
</feature>
<dbReference type="SMART" id="SM00100">
    <property type="entry name" value="cNMP"/>
    <property type="match status" value="1"/>
</dbReference>
<evidence type="ECO:0000259" key="3">
    <source>
        <dbReference type="PROSITE" id="PS50042"/>
    </source>
</evidence>
<protein>
    <submittedName>
        <fullName evidence="5">CBS domain-containing protein</fullName>
    </submittedName>
</protein>
<organism evidence="5 6">
    <name type="scientific">Heliophilum fasciatum</name>
    <dbReference type="NCBI Taxonomy" id="35700"/>
    <lineage>
        <taxon>Bacteria</taxon>
        <taxon>Bacillati</taxon>
        <taxon>Bacillota</taxon>
        <taxon>Clostridia</taxon>
        <taxon>Eubacteriales</taxon>
        <taxon>Heliobacteriaceae</taxon>
        <taxon>Heliophilum</taxon>
    </lineage>
</organism>
<feature type="domain" description="CBS" evidence="4">
    <location>
        <begin position="160"/>
        <end position="215"/>
    </location>
</feature>
<dbReference type="InterPro" id="IPR046342">
    <property type="entry name" value="CBS_dom_sf"/>
</dbReference>
<evidence type="ECO:0000313" key="5">
    <source>
        <dbReference type="EMBL" id="TCP63922.1"/>
    </source>
</evidence>
<dbReference type="SUPFAM" id="SSF54631">
    <property type="entry name" value="CBS-domain pair"/>
    <property type="match status" value="1"/>
</dbReference>
<dbReference type="InterPro" id="IPR000644">
    <property type="entry name" value="CBS_dom"/>
</dbReference>
<dbReference type="InterPro" id="IPR018490">
    <property type="entry name" value="cNMP-bd_dom_sf"/>
</dbReference>
<dbReference type="Pfam" id="PF10335">
    <property type="entry name" value="DUF294_C"/>
    <property type="match status" value="1"/>
</dbReference>
<dbReference type="RefSeq" id="WP_165876423.1">
    <property type="nucleotide sequence ID" value="NZ_JAOQNU010000013.1"/>
</dbReference>
<feature type="domain" description="CBS" evidence="4">
    <location>
        <begin position="221"/>
        <end position="277"/>
    </location>
</feature>
<dbReference type="SMART" id="SM00116">
    <property type="entry name" value="CBS"/>
    <property type="match status" value="2"/>
</dbReference>
<dbReference type="Pfam" id="PF00027">
    <property type="entry name" value="cNMP_binding"/>
    <property type="match status" value="1"/>
</dbReference>
<dbReference type="Pfam" id="PF03445">
    <property type="entry name" value="DUF294"/>
    <property type="match status" value="1"/>
</dbReference>
<dbReference type="SUPFAM" id="SSF81301">
    <property type="entry name" value="Nucleotidyltransferase"/>
    <property type="match status" value="1"/>
</dbReference>
<dbReference type="PROSITE" id="PS50042">
    <property type="entry name" value="CNMP_BINDING_3"/>
    <property type="match status" value="1"/>
</dbReference>
<evidence type="ECO:0000259" key="4">
    <source>
        <dbReference type="PROSITE" id="PS51371"/>
    </source>
</evidence>
<dbReference type="InterPro" id="IPR005105">
    <property type="entry name" value="GlnD_Uridyltrans_N"/>
</dbReference>
<evidence type="ECO:0000256" key="1">
    <source>
        <dbReference type="ARBA" id="ARBA00023122"/>
    </source>
</evidence>
<dbReference type="InterPro" id="IPR043519">
    <property type="entry name" value="NT_sf"/>
</dbReference>
<keyword evidence="6" id="KW-1185">Reference proteome</keyword>
<dbReference type="Gene3D" id="2.60.120.10">
    <property type="entry name" value="Jelly Rolls"/>
    <property type="match status" value="1"/>
</dbReference>
<dbReference type="InterPro" id="IPR000595">
    <property type="entry name" value="cNMP-bd_dom"/>
</dbReference>
<dbReference type="GO" id="GO:0008773">
    <property type="term" value="F:[protein-PII] uridylyltransferase activity"/>
    <property type="evidence" value="ECO:0007669"/>
    <property type="project" value="InterPro"/>
</dbReference>
<dbReference type="PANTHER" id="PTHR43080">
    <property type="entry name" value="CBS DOMAIN-CONTAINING PROTEIN CBSX3, MITOCHONDRIAL"/>
    <property type="match status" value="1"/>
</dbReference>
<dbReference type="PANTHER" id="PTHR43080:SF2">
    <property type="entry name" value="CBS DOMAIN-CONTAINING PROTEIN"/>
    <property type="match status" value="1"/>
</dbReference>
<dbReference type="Gene3D" id="3.10.580.10">
    <property type="entry name" value="CBS-domain"/>
    <property type="match status" value="1"/>
</dbReference>
<evidence type="ECO:0000256" key="2">
    <source>
        <dbReference type="PROSITE-ProRule" id="PRU00703"/>
    </source>
</evidence>
<accession>A0A4R2RJB3</accession>
<dbReference type="InterPro" id="IPR018821">
    <property type="entry name" value="DUF294_put_nucleoTrafse_sb-bd"/>
</dbReference>